<feature type="domain" description="TF-B3" evidence="7">
    <location>
        <begin position="140"/>
        <end position="246"/>
    </location>
</feature>
<dbReference type="InterPro" id="IPR015300">
    <property type="entry name" value="DNA-bd_pseudobarrel_sf"/>
</dbReference>
<evidence type="ECO:0000256" key="4">
    <source>
        <dbReference type="ARBA" id="ARBA00023163"/>
    </source>
</evidence>
<evidence type="ECO:0000313" key="8">
    <source>
        <dbReference type="EMBL" id="KAF7153963.1"/>
    </source>
</evidence>
<protein>
    <recommendedName>
        <fullName evidence="7">TF-B3 domain-containing protein</fullName>
    </recommendedName>
</protein>
<feature type="compositionally biased region" description="Acidic residues" evidence="6">
    <location>
        <begin position="126"/>
        <end position="137"/>
    </location>
</feature>
<dbReference type="Pfam" id="PF02362">
    <property type="entry name" value="B3"/>
    <property type="match status" value="2"/>
</dbReference>
<dbReference type="InterPro" id="IPR044800">
    <property type="entry name" value="LEC2-like"/>
</dbReference>
<keyword evidence="9" id="KW-1185">Reference proteome</keyword>
<feature type="region of interest" description="Disordered" evidence="6">
    <location>
        <begin position="371"/>
        <end position="398"/>
    </location>
</feature>
<dbReference type="SMART" id="SM01019">
    <property type="entry name" value="B3"/>
    <property type="match status" value="2"/>
</dbReference>
<dbReference type="PROSITE" id="PS50863">
    <property type="entry name" value="B3"/>
    <property type="match status" value="2"/>
</dbReference>
<proteinExistence type="predicted"/>
<comment type="caution">
    <text evidence="8">The sequence shown here is derived from an EMBL/GenBank/DDBJ whole genome shotgun (WGS) entry which is preliminary data.</text>
</comment>
<dbReference type="AlphaFoldDB" id="A0A834HIP3"/>
<keyword evidence="4" id="KW-0804">Transcription</keyword>
<dbReference type="GO" id="GO:0003700">
    <property type="term" value="F:DNA-binding transcription factor activity"/>
    <property type="evidence" value="ECO:0007669"/>
    <property type="project" value="InterPro"/>
</dbReference>
<dbReference type="Proteomes" id="UP000626092">
    <property type="component" value="Unassembled WGS sequence"/>
</dbReference>
<dbReference type="GO" id="GO:0005634">
    <property type="term" value="C:nucleus"/>
    <property type="evidence" value="ECO:0007669"/>
    <property type="project" value="UniProtKB-SubCell"/>
</dbReference>
<evidence type="ECO:0000256" key="5">
    <source>
        <dbReference type="ARBA" id="ARBA00023242"/>
    </source>
</evidence>
<keyword evidence="5" id="KW-0539">Nucleus</keyword>
<accession>A0A834HIP3</accession>
<feature type="region of interest" description="Disordered" evidence="6">
    <location>
        <begin position="105"/>
        <end position="137"/>
    </location>
</feature>
<feature type="compositionally biased region" description="Polar residues" evidence="6">
    <location>
        <begin position="39"/>
        <end position="51"/>
    </location>
</feature>
<evidence type="ECO:0000256" key="2">
    <source>
        <dbReference type="ARBA" id="ARBA00023015"/>
    </source>
</evidence>
<dbReference type="OrthoDB" id="1583621at2759"/>
<gene>
    <name evidence="8" type="ORF">RHSIM_Rhsim01G0253500</name>
</gene>
<comment type="subcellular location">
    <subcellularLocation>
        <location evidence="1">Nucleus</location>
    </subcellularLocation>
</comment>
<feature type="domain" description="TF-B3" evidence="7">
    <location>
        <begin position="261"/>
        <end position="370"/>
    </location>
</feature>
<feature type="compositionally biased region" description="Basic and acidic residues" evidence="6">
    <location>
        <begin position="52"/>
        <end position="65"/>
    </location>
</feature>
<evidence type="ECO:0000256" key="3">
    <source>
        <dbReference type="ARBA" id="ARBA00023125"/>
    </source>
</evidence>
<dbReference type="EMBL" id="WJXA01000001">
    <property type="protein sequence ID" value="KAF7153963.1"/>
    <property type="molecule type" value="Genomic_DNA"/>
</dbReference>
<dbReference type="PANTHER" id="PTHR31140">
    <property type="entry name" value="B3 DOMAIN-CONTAINING TRANSCRIPTION FACTOR ABI3"/>
    <property type="match status" value="1"/>
</dbReference>
<dbReference type="InterPro" id="IPR003340">
    <property type="entry name" value="B3_DNA-bd"/>
</dbReference>
<feature type="compositionally biased region" description="Basic and acidic residues" evidence="6">
    <location>
        <begin position="11"/>
        <end position="27"/>
    </location>
</feature>
<evidence type="ECO:0000256" key="6">
    <source>
        <dbReference type="SAM" id="MobiDB-lite"/>
    </source>
</evidence>
<dbReference type="SUPFAM" id="SSF101936">
    <property type="entry name" value="DNA-binding pseudobarrel domain"/>
    <property type="match status" value="2"/>
</dbReference>
<evidence type="ECO:0000259" key="7">
    <source>
        <dbReference type="PROSITE" id="PS50863"/>
    </source>
</evidence>
<dbReference type="PANTHER" id="PTHR31140:SF1">
    <property type="entry name" value="AP2_ERF AND B3 DOMAIN-CONTAINING TRANSCRIPTION REPRESSOR RAV2"/>
    <property type="match status" value="1"/>
</dbReference>
<dbReference type="Gene3D" id="2.40.330.10">
    <property type="entry name" value="DNA-binding pseudobarrel domain"/>
    <property type="match status" value="2"/>
</dbReference>
<sequence>MSDSGETGEGPDDREAKRRKLSDPKQQEEEEEKAISPKGNESSSTANPSGKENTEIEQKPEEAKTEGSSGAQGLSEFERTIEQRIEQVFGRENIPRPVLPLKKRELHRTPRGYDPNLVFSLSESGDSSEDSGPPDDSEPVGILLFEIQLRPSNRLVIPEAKTSDYFPAPSTFSSSDAAKLRITDRHNKEWEMSIVYYTDEKAYMFIRGWTEFANWHRWDSADVIGFYRPLPRFSVNHFLVKFERTVESLPEIPDFRRENFLFQIELNTGDLGYSRLFMPSTEVETHFPAIKYVAVPGANRRKEIVRFTDAKAKDWYMDVIYYNANSYMIIKEWDEFVKENSLEAGDVIKFYKPVEPLHLRHFLIEIVRKEAGTNPSRPGGEGPSGSGSHKGKEKIAAG</sequence>
<name>A0A834HIP3_RHOSS</name>
<dbReference type="GO" id="GO:0003677">
    <property type="term" value="F:DNA binding"/>
    <property type="evidence" value="ECO:0007669"/>
    <property type="project" value="UniProtKB-KW"/>
</dbReference>
<reference evidence="8" key="1">
    <citation type="submission" date="2019-11" db="EMBL/GenBank/DDBJ databases">
        <authorList>
            <person name="Liu Y."/>
            <person name="Hou J."/>
            <person name="Li T.-Q."/>
            <person name="Guan C.-H."/>
            <person name="Wu X."/>
            <person name="Wu H.-Z."/>
            <person name="Ling F."/>
            <person name="Zhang R."/>
            <person name="Shi X.-G."/>
            <person name="Ren J.-P."/>
            <person name="Chen E.-F."/>
            <person name="Sun J.-M."/>
        </authorList>
    </citation>
    <scope>NUCLEOTIDE SEQUENCE</scope>
    <source>
        <strain evidence="8">Adult_tree_wgs_1</strain>
        <tissue evidence="8">Leaves</tissue>
    </source>
</reference>
<keyword evidence="2" id="KW-0805">Transcription regulation</keyword>
<dbReference type="CDD" id="cd10017">
    <property type="entry name" value="B3_DNA"/>
    <property type="match status" value="2"/>
</dbReference>
<organism evidence="8 9">
    <name type="scientific">Rhododendron simsii</name>
    <name type="common">Sims's rhododendron</name>
    <dbReference type="NCBI Taxonomy" id="118357"/>
    <lineage>
        <taxon>Eukaryota</taxon>
        <taxon>Viridiplantae</taxon>
        <taxon>Streptophyta</taxon>
        <taxon>Embryophyta</taxon>
        <taxon>Tracheophyta</taxon>
        <taxon>Spermatophyta</taxon>
        <taxon>Magnoliopsida</taxon>
        <taxon>eudicotyledons</taxon>
        <taxon>Gunneridae</taxon>
        <taxon>Pentapetalae</taxon>
        <taxon>asterids</taxon>
        <taxon>Ericales</taxon>
        <taxon>Ericaceae</taxon>
        <taxon>Ericoideae</taxon>
        <taxon>Rhodoreae</taxon>
        <taxon>Rhododendron</taxon>
    </lineage>
</organism>
<evidence type="ECO:0000256" key="1">
    <source>
        <dbReference type="ARBA" id="ARBA00004123"/>
    </source>
</evidence>
<evidence type="ECO:0000313" key="9">
    <source>
        <dbReference type="Proteomes" id="UP000626092"/>
    </source>
</evidence>
<keyword evidence="3" id="KW-0238">DNA-binding</keyword>
<feature type="region of interest" description="Disordered" evidence="6">
    <location>
        <begin position="1"/>
        <end position="78"/>
    </location>
</feature>